<comment type="subunit">
    <text evidence="1">F-type ATPases have 2 components, CF(1) - the catalytic core - and CF(0) - the membrane proton channel. CF(1) and CF(0) have multiple subunits.</text>
</comment>
<dbReference type="InterPro" id="IPR013837">
    <property type="entry name" value="ATP_synth_F0_suB"/>
</dbReference>
<keyword evidence="1" id="KW-0375">Hydrogen ion transport</keyword>
<keyword evidence="1" id="KW-0813">Transport</keyword>
<keyword evidence="1" id="KW-0999">Mitochondrion inner membrane</keyword>
<dbReference type="GO" id="GO:0015986">
    <property type="term" value="P:proton motive force-driven ATP synthesis"/>
    <property type="evidence" value="ECO:0000318"/>
    <property type="project" value="GO_Central"/>
</dbReference>
<dbReference type="HOGENOM" id="CLU_170569_0_0_1"/>
<evidence type="ECO:0000313" key="2">
    <source>
        <dbReference type="EMBL" id="EFX63070.1"/>
    </source>
</evidence>
<dbReference type="EMBL" id="GL733232">
    <property type="protein sequence ID" value="EFX63070.1"/>
    <property type="molecule type" value="Genomic_DNA"/>
</dbReference>
<evidence type="ECO:0000256" key="1">
    <source>
        <dbReference type="RuleBase" id="RU368017"/>
    </source>
</evidence>
<gene>
    <name evidence="2" type="ORF">DAPPUDRAFT_269128</name>
</gene>
<dbReference type="PANTHER" id="PTHR12733">
    <property type="entry name" value="MITOCHONDRIAL ATP SYNTHASE B CHAIN"/>
    <property type="match status" value="1"/>
</dbReference>
<name>E9HYW0_DAPPU</name>
<dbReference type="PhylomeDB" id="E9HYW0"/>
<comment type="function">
    <text evidence="1">Subunit b, of the mitochondrial membrane ATP synthase complex (F(1)F(0) ATP synthase or Complex V) that produces ATP from ADP in the presence of a proton gradient across the membrane which is generated by electron transport complexes of the respiratory chain. ATP synthase complex consist of a soluble F(1) head domain - the catalytic core - and a membrane F(1) domain - the membrane proton channel. These two domains are linked by a central stalk rotating inside the F(1) region and a stationary peripheral stalk. During catalysis, ATP synthesis in the catalytic domain of F(1) is coupled via a rotary mechanism of the central stalk subunits to proton translocation. In vivo, can only synthesize ATP although its ATP hydrolase activity can be activated artificially in vitro. Part of the complex F(0) domain. Part of the complex F(0) domain and the peripheric stalk, which acts as a stator to hold the catalytic alpha(3)beta(3) subcomplex and subunit a/ATP6 static relative to the rotary elements.</text>
</comment>
<comment type="similarity">
    <text evidence="1">Belongs to the eukaryotic ATPase B chain family.</text>
</comment>
<keyword evidence="1" id="KW-0472">Membrane</keyword>
<dbReference type="STRING" id="6669.E9HYW0"/>
<evidence type="ECO:0000313" key="3">
    <source>
        <dbReference type="Proteomes" id="UP000000305"/>
    </source>
</evidence>
<dbReference type="AlphaFoldDB" id="E9HYW0"/>
<dbReference type="GO" id="GO:0015078">
    <property type="term" value="F:proton transmembrane transporter activity"/>
    <property type="evidence" value="ECO:0007669"/>
    <property type="project" value="UniProtKB-UniRule"/>
</dbReference>
<dbReference type="OrthoDB" id="67388at2759"/>
<dbReference type="GO" id="GO:0045259">
    <property type="term" value="C:proton-transporting ATP synthase complex"/>
    <property type="evidence" value="ECO:0007669"/>
    <property type="project" value="UniProtKB-KW"/>
</dbReference>
<keyword evidence="3" id="KW-1185">Reference proteome</keyword>
<protein>
    <recommendedName>
        <fullName evidence="1">ATP synthase subunit b</fullName>
    </recommendedName>
</protein>
<sequence length="132" mass="14783">MLTRNALKPVPNSFLFEWVSSLGHSPIRMTQNSATSNAAAAATTENQEKDLVNFPRPCRQEYPGKVAWASYPISGSSFSTPRLELLDCTPLDWVWLPICASKEIYIMEREFYMESDAEMNAGQDMAVEEAKG</sequence>
<dbReference type="InParanoid" id="E9HYW0"/>
<accession>E9HYW0</accession>
<keyword evidence="1" id="KW-0496">Mitochondrion</keyword>
<comment type="subcellular location">
    <subcellularLocation>
        <location evidence="1">Mitochondrion</location>
    </subcellularLocation>
    <subcellularLocation>
        <location evidence="1">Mitochondrion inner membrane</location>
    </subcellularLocation>
</comment>
<dbReference type="Proteomes" id="UP000000305">
    <property type="component" value="Unassembled WGS sequence"/>
</dbReference>
<reference evidence="2 3" key="1">
    <citation type="journal article" date="2011" name="Science">
        <title>The ecoresponsive genome of Daphnia pulex.</title>
        <authorList>
            <person name="Colbourne J.K."/>
            <person name="Pfrender M.E."/>
            <person name="Gilbert D."/>
            <person name="Thomas W.K."/>
            <person name="Tucker A."/>
            <person name="Oakley T.H."/>
            <person name="Tokishita S."/>
            <person name="Aerts A."/>
            <person name="Arnold G.J."/>
            <person name="Basu M.K."/>
            <person name="Bauer D.J."/>
            <person name="Caceres C.E."/>
            <person name="Carmel L."/>
            <person name="Casola C."/>
            <person name="Choi J.H."/>
            <person name="Detter J.C."/>
            <person name="Dong Q."/>
            <person name="Dusheyko S."/>
            <person name="Eads B.D."/>
            <person name="Frohlich T."/>
            <person name="Geiler-Samerotte K.A."/>
            <person name="Gerlach D."/>
            <person name="Hatcher P."/>
            <person name="Jogdeo S."/>
            <person name="Krijgsveld J."/>
            <person name="Kriventseva E.V."/>
            <person name="Kultz D."/>
            <person name="Laforsch C."/>
            <person name="Lindquist E."/>
            <person name="Lopez J."/>
            <person name="Manak J.R."/>
            <person name="Muller J."/>
            <person name="Pangilinan J."/>
            <person name="Patwardhan R.P."/>
            <person name="Pitluck S."/>
            <person name="Pritham E.J."/>
            <person name="Rechtsteiner A."/>
            <person name="Rho M."/>
            <person name="Rogozin I.B."/>
            <person name="Sakarya O."/>
            <person name="Salamov A."/>
            <person name="Schaack S."/>
            <person name="Shapiro H."/>
            <person name="Shiga Y."/>
            <person name="Skalitzky C."/>
            <person name="Smith Z."/>
            <person name="Souvorov A."/>
            <person name="Sung W."/>
            <person name="Tang Z."/>
            <person name="Tsuchiya D."/>
            <person name="Tu H."/>
            <person name="Vos H."/>
            <person name="Wang M."/>
            <person name="Wolf Y.I."/>
            <person name="Yamagata H."/>
            <person name="Yamada T."/>
            <person name="Ye Y."/>
            <person name="Shaw J.R."/>
            <person name="Andrews J."/>
            <person name="Crease T.J."/>
            <person name="Tang H."/>
            <person name="Lucas S.M."/>
            <person name="Robertson H.M."/>
            <person name="Bork P."/>
            <person name="Koonin E.V."/>
            <person name="Zdobnov E.M."/>
            <person name="Grigoriev I.V."/>
            <person name="Lynch M."/>
            <person name="Boore J.L."/>
        </authorList>
    </citation>
    <scope>NUCLEOTIDE SEQUENCE [LARGE SCALE GENOMIC DNA]</scope>
</reference>
<organism evidence="2 3">
    <name type="scientific">Daphnia pulex</name>
    <name type="common">Water flea</name>
    <dbReference type="NCBI Taxonomy" id="6669"/>
    <lineage>
        <taxon>Eukaryota</taxon>
        <taxon>Metazoa</taxon>
        <taxon>Ecdysozoa</taxon>
        <taxon>Arthropoda</taxon>
        <taxon>Crustacea</taxon>
        <taxon>Branchiopoda</taxon>
        <taxon>Diplostraca</taxon>
        <taxon>Cladocera</taxon>
        <taxon>Anomopoda</taxon>
        <taxon>Daphniidae</taxon>
        <taxon>Daphnia</taxon>
    </lineage>
</organism>
<proteinExistence type="inferred from homology"/>
<keyword evidence="1" id="KW-0406">Ion transport</keyword>
<dbReference type="GO" id="GO:0005743">
    <property type="term" value="C:mitochondrial inner membrane"/>
    <property type="evidence" value="ECO:0007669"/>
    <property type="project" value="UniProtKB-SubCell"/>
</dbReference>
<dbReference type="PANTHER" id="PTHR12733:SF3">
    <property type="entry name" value="ATP SYNTHASE F(0) COMPLEX SUBUNIT B1, MITOCHONDRIAL"/>
    <property type="match status" value="1"/>
</dbReference>
<dbReference type="KEGG" id="dpx:DAPPUDRAFT_269128"/>
<keyword evidence="1" id="KW-0138">CF(0)</keyword>